<protein>
    <recommendedName>
        <fullName evidence="3">Probable tRNA pseudouridine synthase D</fullName>
        <ecNumber evidence="3">5.4.99.27</ecNumber>
    </recommendedName>
    <alternativeName>
        <fullName evidence="3">tRNA pseudouridine(13) synthase</fullName>
    </alternativeName>
    <alternativeName>
        <fullName evidence="3">tRNA pseudouridylate synthase D</fullName>
    </alternativeName>
    <alternativeName>
        <fullName evidence="3">tRNA-uridine isomerase D</fullName>
    </alternativeName>
</protein>
<evidence type="ECO:0000256" key="2">
    <source>
        <dbReference type="ARBA" id="ARBA00023235"/>
    </source>
</evidence>
<dbReference type="EC" id="5.4.99.27" evidence="3"/>
<evidence type="ECO:0000256" key="3">
    <source>
        <dbReference type="HAMAP-Rule" id="MF_01082"/>
    </source>
</evidence>
<dbReference type="PIRSF" id="PIRSF037016">
    <property type="entry name" value="Pseudouridin_synth_euk_prd"/>
    <property type="match status" value="1"/>
</dbReference>
<dbReference type="PANTHER" id="PTHR13326">
    <property type="entry name" value="TRNA PSEUDOURIDINE SYNTHASE D"/>
    <property type="match status" value="1"/>
</dbReference>
<evidence type="ECO:0000313" key="6">
    <source>
        <dbReference type="Proteomes" id="UP000608579"/>
    </source>
</evidence>
<feature type="active site" description="Nucleophile" evidence="3">
    <location>
        <position position="102"/>
    </location>
</feature>
<gene>
    <name evidence="3 5" type="primary">truD</name>
    <name evidence="5" type="ORF">EYH45_02305</name>
</gene>
<dbReference type="InterPro" id="IPR042214">
    <property type="entry name" value="TruD_catalytic"/>
</dbReference>
<comment type="function">
    <text evidence="3">Could be responsible for synthesis of pseudouridine from uracil-13 in transfer RNAs.</text>
</comment>
<comment type="catalytic activity">
    <reaction evidence="3">
        <text>uridine(13) in tRNA = pseudouridine(13) in tRNA</text>
        <dbReference type="Rhea" id="RHEA:42540"/>
        <dbReference type="Rhea" id="RHEA-COMP:10105"/>
        <dbReference type="Rhea" id="RHEA-COMP:10106"/>
        <dbReference type="ChEBI" id="CHEBI:65314"/>
        <dbReference type="ChEBI" id="CHEBI:65315"/>
        <dbReference type="EC" id="5.4.99.27"/>
    </reaction>
</comment>
<keyword evidence="2 3" id="KW-0413">Isomerase</keyword>
<dbReference type="EMBL" id="DQVM01000041">
    <property type="protein sequence ID" value="HIQ29377.1"/>
    <property type="molecule type" value="Genomic_DNA"/>
</dbReference>
<dbReference type="Gene3D" id="3.30.70.3160">
    <property type="match status" value="1"/>
</dbReference>
<dbReference type="SUPFAM" id="SSF55120">
    <property type="entry name" value="Pseudouridine synthase"/>
    <property type="match status" value="1"/>
</dbReference>
<evidence type="ECO:0000256" key="1">
    <source>
        <dbReference type="ARBA" id="ARBA00007953"/>
    </source>
</evidence>
<sequence>MLMEYTEAAWGFGAYATEVEGIGGVIKKKPEDFTVWEILFTGLNALDYFKNNVGYAEIEQEHGRHALYAVKKVNMETLKAVKLIAHKVGVKPYRVGVCGIKDKRSTSYIFISVPRVRNQPTRIEDTYGESILEARLVGAVKTKLTSKNLYRNRFAITIRGVEAGRDRVYEILDAVNNTVGGFPNFFGHQRFGVIRPVTHLIGRAIVKGDYELAVRTLLFATTAYESEKHRIVREEAHNLFNMNKPFSHLFAGTPLHYEKQVARWLELKRGDYLAALQSLPTRLRRLFTQSYASYLFNMVLSRILKRKIALNEVEAGDLVVMLDMYGMQAGRPTLVNLGNRASWNRLIQQGKAALVIPVVGYSTTLPRSSKGEVIREVLEEEKIEPRNFRLEATPETSSPGEYRRALVNPEGLYVDEAGGESSTLLVSFSLPRGAYATSILRELMKPKTPLAFLGRESIS</sequence>
<dbReference type="Gene3D" id="3.30.2350.20">
    <property type="entry name" value="TruD, catalytic domain"/>
    <property type="match status" value="1"/>
</dbReference>
<accession>A0A832ZW37</accession>
<dbReference type="PROSITE" id="PS50984">
    <property type="entry name" value="TRUD"/>
    <property type="match status" value="1"/>
</dbReference>
<proteinExistence type="inferred from homology"/>
<dbReference type="GO" id="GO:0003723">
    <property type="term" value="F:RNA binding"/>
    <property type="evidence" value="ECO:0007669"/>
    <property type="project" value="InterPro"/>
</dbReference>
<name>A0A832ZW37_CALS0</name>
<dbReference type="GO" id="GO:0160150">
    <property type="term" value="F:tRNA pseudouridine(13) synthase activity"/>
    <property type="evidence" value="ECO:0007669"/>
    <property type="project" value="UniProtKB-EC"/>
</dbReference>
<dbReference type="AlphaFoldDB" id="A0A832ZW37"/>
<dbReference type="Proteomes" id="UP000608579">
    <property type="component" value="Unassembled WGS sequence"/>
</dbReference>
<dbReference type="HAMAP" id="MF_01082">
    <property type="entry name" value="TruD"/>
    <property type="match status" value="1"/>
</dbReference>
<keyword evidence="3" id="KW-0819">tRNA processing</keyword>
<comment type="caution">
    <text evidence="5">The sequence shown here is derived from an EMBL/GenBank/DDBJ whole genome shotgun (WGS) entry which is preliminary data.</text>
</comment>
<evidence type="ECO:0000259" key="4">
    <source>
        <dbReference type="PROSITE" id="PS50984"/>
    </source>
</evidence>
<dbReference type="InterPro" id="IPR001656">
    <property type="entry name" value="PsdUridine_synth_TruD"/>
</dbReference>
<dbReference type="Gene3D" id="1.10.1510.30">
    <property type="match status" value="1"/>
</dbReference>
<dbReference type="PANTHER" id="PTHR13326:SF21">
    <property type="entry name" value="PSEUDOURIDYLATE SYNTHASE PUS7L"/>
    <property type="match status" value="1"/>
</dbReference>
<evidence type="ECO:0000313" key="5">
    <source>
        <dbReference type="EMBL" id="HIQ29377.1"/>
    </source>
</evidence>
<dbReference type="Pfam" id="PF01142">
    <property type="entry name" value="TruD"/>
    <property type="match status" value="1"/>
</dbReference>
<dbReference type="InterPro" id="IPR020103">
    <property type="entry name" value="PsdUridine_synth_cat_dom_sf"/>
</dbReference>
<organism evidence="5 6">
    <name type="scientific">Caldiarchaeum subterraneum</name>
    <dbReference type="NCBI Taxonomy" id="311458"/>
    <lineage>
        <taxon>Archaea</taxon>
        <taxon>Nitrososphaerota</taxon>
        <taxon>Candidatus Caldarchaeales</taxon>
        <taxon>Candidatus Caldarchaeaceae</taxon>
        <taxon>Candidatus Caldarchaeum</taxon>
    </lineage>
</organism>
<dbReference type="GO" id="GO:0031119">
    <property type="term" value="P:tRNA pseudouridine synthesis"/>
    <property type="evidence" value="ECO:0007669"/>
    <property type="project" value="UniProtKB-UniRule"/>
</dbReference>
<reference evidence="5" key="1">
    <citation type="journal article" date="2020" name="ISME J.">
        <title>Gammaproteobacteria mediating utilization of methyl-, sulfur- and petroleum organic compounds in deep ocean hydrothermal plumes.</title>
        <authorList>
            <person name="Zhou Z."/>
            <person name="Liu Y."/>
            <person name="Pan J."/>
            <person name="Cron B.R."/>
            <person name="Toner B.M."/>
            <person name="Anantharaman K."/>
            <person name="Breier J.A."/>
            <person name="Dick G.J."/>
            <person name="Li M."/>
        </authorList>
    </citation>
    <scope>NUCLEOTIDE SEQUENCE</scope>
    <source>
        <strain evidence="5">SZUA-1515</strain>
    </source>
</reference>
<dbReference type="InterPro" id="IPR011760">
    <property type="entry name" value="PsdUridine_synth_TruD_insert"/>
</dbReference>
<feature type="domain" description="TRUD" evidence="4">
    <location>
        <begin position="181"/>
        <end position="408"/>
    </location>
</feature>
<comment type="similarity">
    <text evidence="1 3">Belongs to the pseudouridine synthase TruD family.</text>
</comment>